<evidence type="ECO:0000313" key="3">
    <source>
        <dbReference type="Proteomes" id="UP000030854"/>
    </source>
</evidence>
<dbReference type="AlphaFoldDB" id="A0A0B1P4Y5"/>
<keyword evidence="3" id="KW-1185">Reference proteome</keyword>
<reference evidence="2 3" key="1">
    <citation type="journal article" date="2014" name="BMC Genomics">
        <title>Adaptive genomic structural variation in the grape powdery mildew pathogen, Erysiphe necator.</title>
        <authorList>
            <person name="Jones L."/>
            <person name="Riaz S."/>
            <person name="Morales-Cruz A."/>
            <person name="Amrine K.C."/>
            <person name="McGuire B."/>
            <person name="Gubler W.D."/>
            <person name="Walker M.A."/>
            <person name="Cantu D."/>
        </authorList>
    </citation>
    <scope>NUCLEOTIDE SEQUENCE [LARGE SCALE GENOMIC DNA]</scope>
    <source>
        <strain evidence="3">c</strain>
    </source>
</reference>
<dbReference type="EMBL" id="JNVN01002108">
    <property type="protein sequence ID" value="KHJ32395.1"/>
    <property type="molecule type" value="Genomic_DNA"/>
</dbReference>
<comment type="caution">
    <text evidence="2">The sequence shown here is derived from an EMBL/GenBank/DDBJ whole genome shotgun (WGS) entry which is preliminary data.</text>
</comment>
<accession>A0A0B1P4Y5</accession>
<gene>
    <name evidence="2" type="ORF">EV44_g1971</name>
</gene>
<dbReference type="HOGENOM" id="CLU_033550_0_0_1"/>
<dbReference type="OMA" id="AHHELEN"/>
<feature type="region of interest" description="Disordered" evidence="1">
    <location>
        <begin position="140"/>
        <end position="159"/>
    </location>
</feature>
<evidence type="ECO:0000313" key="2">
    <source>
        <dbReference type="EMBL" id="KHJ32395.1"/>
    </source>
</evidence>
<protein>
    <submittedName>
        <fullName evidence="2">Uncharacterized protein</fullName>
    </submittedName>
</protein>
<proteinExistence type="predicted"/>
<feature type="region of interest" description="Disordered" evidence="1">
    <location>
        <begin position="377"/>
        <end position="398"/>
    </location>
</feature>
<organism evidence="2 3">
    <name type="scientific">Uncinula necator</name>
    <name type="common">Grape powdery mildew</name>
    <dbReference type="NCBI Taxonomy" id="52586"/>
    <lineage>
        <taxon>Eukaryota</taxon>
        <taxon>Fungi</taxon>
        <taxon>Dikarya</taxon>
        <taxon>Ascomycota</taxon>
        <taxon>Pezizomycotina</taxon>
        <taxon>Leotiomycetes</taxon>
        <taxon>Erysiphales</taxon>
        <taxon>Erysiphaceae</taxon>
        <taxon>Erysiphe</taxon>
    </lineage>
</organism>
<evidence type="ECO:0000256" key="1">
    <source>
        <dbReference type="SAM" id="MobiDB-lite"/>
    </source>
</evidence>
<dbReference type="Proteomes" id="UP000030854">
    <property type="component" value="Unassembled WGS sequence"/>
</dbReference>
<name>A0A0B1P4Y5_UNCNE</name>
<dbReference type="STRING" id="52586.A0A0B1P4Y5"/>
<feature type="compositionally biased region" description="Low complexity" evidence="1">
    <location>
        <begin position="385"/>
        <end position="398"/>
    </location>
</feature>
<sequence length="511" mass="59002">MPDAELGSDISVPVDTTSYIDEKLHIYEKYDLQDLDLWESFQEDFKNFTPEIFTQATRPVPLMLRKFLRQRGVYVLKKARYPIAQSLVDTIQETEQTEWSESQINEHLRLDGQFVSHTINHRIKSFQLSESVTDILEKSEKSLPHSHQNASLKNPEVKGKETTIHQDSPDFSYTSINHSRELTALAKLYTEEVKYSGENDNFDFKLEIFHDLCGRAVVSSIIKGKAFPTMLRGLALDHYYTNIATHRIASFDQVCDATRKYFEGPEFKRNALSLWNALSFKSVMETNPGKSAQDCLQIFVKELRHLQHGLDSELRTDKFLHNKIINGCQDVAACQLACFKPSETMIGLLNDLQSSIATHEKLHGPIKSETFFTDRRYRNQDPRYPQKSPSSFSPSTLKSQKSVQVKKCFVCHKPGCWSTRHNEEEKDKSIQNYKRKFNKRFDQNARQYIIDFEGIEDEEKVFDDTFDAEIDNERIDALIFDVDTITDNESDHRQYFTALGPIKDAGSMAVN</sequence>